<accession>A0AAD3CZL2</accession>
<evidence type="ECO:0000256" key="1">
    <source>
        <dbReference type="SAM" id="MobiDB-lite"/>
    </source>
</evidence>
<dbReference type="EMBL" id="BLLK01000047">
    <property type="protein sequence ID" value="GFH54907.1"/>
    <property type="molecule type" value="Genomic_DNA"/>
</dbReference>
<dbReference type="InterPro" id="IPR051266">
    <property type="entry name" value="CLCR"/>
</dbReference>
<evidence type="ECO:0000259" key="2">
    <source>
        <dbReference type="PROSITE" id="PS50234"/>
    </source>
</evidence>
<gene>
    <name evidence="3" type="ORF">CTEN210_11383</name>
</gene>
<name>A0AAD3CZL2_9STRA</name>
<feature type="compositionally biased region" description="Polar residues" evidence="1">
    <location>
        <begin position="1"/>
        <end position="15"/>
    </location>
</feature>
<dbReference type="AlphaFoldDB" id="A0AAD3CZL2"/>
<dbReference type="Proteomes" id="UP001054902">
    <property type="component" value="Unassembled WGS sequence"/>
</dbReference>
<evidence type="ECO:0000313" key="4">
    <source>
        <dbReference type="Proteomes" id="UP001054902"/>
    </source>
</evidence>
<dbReference type="SMART" id="SM00327">
    <property type="entry name" value="VWA"/>
    <property type="match status" value="1"/>
</dbReference>
<dbReference type="SUPFAM" id="SSF53300">
    <property type="entry name" value="vWA-like"/>
    <property type="match status" value="1"/>
</dbReference>
<comment type="caution">
    <text evidence="3">The sequence shown here is derived from an EMBL/GenBank/DDBJ whole genome shotgun (WGS) entry which is preliminary data.</text>
</comment>
<dbReference type="Pfam" id="PF00092">
    <property type="entry name" value="VWA"/>
    <property type="match status" value="1"/>
</dbReference>
<dbReference type="PANTHER" id="PTHR10579">
    <property type="entry name" value="CALCIUM-ACTIVATED CHLORIDE CHANNEL REGULATOR"/>
    <property type="match status" value="1"/>
</dbReference>
<sequence length="490" mass="53284">MAITKNTSFDSSESTGMDFESENEALPLATKISARNDIVGLRSPQKSTDFCVTVSAKELPEDDVLARAPVDLEVVLDISGSMSGRKLDLCKKTLSILLRELSSKDRFGLVTFGDEANVEIPIRNLTKAHKESALAKIKALTTTGCTNISGGISLAAQELQSIKAPHEVRTVFLLTDGNANRGISSKEGIVQLTRSCLGANAERREIAIHCFGYGSDHDSDMLKEISRATEGGSYYFVDSDVDVSSSFGDALGGVLSVVAQSANVKIGIHPSAAASGVSIVKVKHDKARQESDGSFTVPLGDFYSEESRDIIIETTLPNVANGDKIPLIQCQTSYLDTINKKLVYDGVIDGEIERPDNNIQSITNTHVALQCIRIKAASIIASSKEFADTNEIEKARSLVNTYIAEVENEAKSLELSTDPLIVQIVSELNEIMKGLQSQHHYRMSGKMIMTSKGEQYCRQRCFESSEASFSAYRTSKKSATAMRMKKHFQG</sequence>
<feature type="region of interest" description="Disordered" evidence="1">
    <location>
        <begin position="1"/>
        <end position="20"/>
    </location>
</feature>
<evidence type="ECO:0000313" key="3">
    <source>
        <dbReference type="EMBL" id="GFH54907.1"/>
    </source>
</evidence>
<reference evidence="3 4" key="1">
    <citation type="journal article" date="2021" name="Sci. Rep.">
        <title>The genome of the diatom Chaetoceros tenuissimus carries an ancient integrated fragment of an extant virus.</title>
        <authorList>
            <person name="Hongo Y."/>
            <person name="Kimura K."/>
            <person name="Takaki Y."/>
            <person name="Yoshida Y."/>
            <person name="Baba S."/>
            <person name="Kobayashi G."/>
            <person name="Nagasaki K."/>
            <person name="Hano T."/>
            <person name="Tomaru Y."/>
        </authorList>
    </citation>
    <scope>NUCLEOTIDE SEQUENCE [LARGE SCALE GENOMIC DNA]</scope>
    <source>
        <strain evidence="3 4">NIES-3715</strain>
    </source>
</reference>
<dbReference type="PANTHER" id="PTHR10579:SF43">
    <property type="entry name" value="ZINC FINGER (C3HC4-TYPE RING FINGER) FAMILY PROTEIN"/>
    <property type="match status" value="1"/>
</dbReference>
<dbReference type="Gene3D" id="3.40.50.410">
    <property type="entry name" value="von Willebrand factor, type A domain"/>
    <property type="match status" value="1"/>
</dbReference>
<dbReference type="InterPro" id="IPR036465">
    <property type="entry name" value="vWFA_dom_sf"/>
</dbReference>
<keyword evidence="4" id="KW-1185">Reference proteome</keyword>
<feature type="domain" description="VWFA" evidence="2">
    <location>
        <begin position="71"/>
        <end position="251"/>
    </location>
</feature>
<protein>
    <recommendedName>
        <fullName evidence="2">VWFA domain-containing protein</fullName>
    </recommendedName>
</protein>
<dbReference type="PROSITE" id="PS50234">
    <property type="entry name" value="VWFA"/>
    <property type="match status" value="1"/>
</dbReference>
<proteinExistence type="predicted"/>
<organism evidence="3 4">
    <name type="scientific">Chaetoceros tenuissimus</name>
    <dbReference type="NCBI Taxonomy" id="426638"/>
    <lineage>
        <taxon>Eukaryota</taxon>
        <taxon>Sar</taxon>
        <taxon>Stramenopiles</taxon>
        <taxon>Ochrophyta</taxon>
        <taxon>Bacillariophyta</taxon>
        <taxon>Coscinodiscophyceae</taxon>
        <taxon>Chaetocerotophycidae</taxon>
        <taxon>Chaetocerotales</taxon>
        <taxon>Chaetocerotaceae</taxon>
        <taxon>Chaetoceros</taxon>
    </lineage>
</organism>
<dbReference type="InterPro" id="IPR002035">
    <property type="entry name" value="VWF_A"/>
</dbReference>